<dbReference type="PANTHER" id="PTHR43547">
    <property type="entry name" value="TWO-COMPONENT HISTIDINE KINASE"/>
    <property type="match status" value="1"/>
</dbReference>
<evidence type="ECO:0000256" key="4">
    <source>
        <dbReference type="SAM" id="Coils"/>
    </source>
</evidence>
<dbReference type="SMART" id="SM00387">
    <property type="entry name" value="HATPase_c"/>
    <property type="match status" value="1"/>
</dbReference>
<keyword evidence="4" id="KW-0175">Coiled coil</keyword>
<dbReference type="InterPro" id="IPR036890">
    <property type="entry name" value="HATPase_C_sf"/>
</dbReference>
<feature type="signal peptide" evidence="6">
    <location>
        <begin position="1"/>
        <end position="26"/>
    </location>
</feature>
<keyword evidence="5" id="KW-0472">Membrane</keyword>
<dbReference type="Gene3D" id="1.10.287.130">
    <property type="match status" value="1"/>
</dbReference>
<dbReference type="Pfam" id="PF07495">
    <property type="entry name" value="Y_Y_Y"/>
    <property type="match status" value="1"/>
</dbReference>
<dbReference type="InterPro" id="IPR003661">
    <property type="entry name" value="HisK_dim/P_dom"/>
</dbReference>
<dbReference type="EMBL" id="JAERRB010000018">
    <property type="protein sequence ID" value="MBL0745683.1"/>
    <property type="molecule type" value="Genomic_DNA"/>
</dbReference>
<dbReference type="InterPro" id="IPR005467">
    <property type="entry name" value="His_kinase_dom"/>
</dbReference>
<keyword evidence="3" id="KW-0597">Phosphoprotein</keyword>
<organism evidence="8 9">
    <name type="scientific">Chryseolinea lacunae</name>
    <dbReference type="NCBI Taxonomy" id="2801331"/>
    <lineage>
        <taxon>Bacteria</taxon>
        <taxon>Pseudomonadati</taxon>
        <taxon>Bacteroidota</taxon>
        <taxon>Cytophagia</taxon>
        <taxon>Cytophagales</taxon>
        <taxon>Fulvivirgaceae</taxon>
        <taxon>Chryseolinea</taxon>
    </lineage>
</organism>
<dbReference type="SUPFAM" id="SSF55874">
    <property type="entry name" value="ATPase domain of HSP90 chaperone/DNA topoisomerase II/histidine kinase"/>
    <property type="match status" value="1"/>
</dbReference>
<dbReference type="CDD" id="cd00146">
    <property type="entry name" value="PKD"/>
    <property type="match status" value="1"/>
</dbReference>
<dbReference type="EC" id="2.7.13.3" evidence="2"/>
<evidence type="ECO:0000313" key="9">
    <source>
        <dbReference type="Proteomes" id="UP000613030"/>
    </source>
</evidence>
<dbReference type="InterPro" id="IPR011110">
    <property type="entry name" value="Reg_prop"/>
</dbReference>
<dbReference type="InterPro" id="IPR004358">
    <property type="entry name" value="Sig_transdc_His_kin-like_C"/>
</dbReference>
<dbReference type="InterPro" id="IPR011123">
    <property type="entry name" value="Y_Y_Y"/>
</dbReference>
<dbReference type="Gene3D" id="2.60.40.10">
    <property type="entry name" value="Immunoglobulins"/>
    <property type="match status" value="1"/>
</dbReference>
<evidence type="ECO:0000256" key="1">
    <source>
        <dbReference type="ARBA" id="ARBA00000085"/>
    </source>
</evidence>
<comment type="catalytic activity">
    <reaction evidence="1">
        <text>ATP + protein L-histidine = ADP + protein N-phospho-L-histidine.</text>
        <dbReference type="EC" id="2.7.13.3"/>
    </reaction>
</comment>
<feature type="transmembrane region" description="Helical" evidence="5">
    <location>
        <begin position="796"/>
        <end position="814"/>
    </location>
</feature>
<feature type="chain" id="PRO_5046504907" description="histidine kinase" evidence="6">
    <location>
        <begin position="27"/>
        <end position="1155"/>
    </location>
</feature>
<reference evidence="8 9" key="1">
    <citation type="submission" date="2021-01" db="EMBL/GenBank/DDBJ databases">
        <title>Chryseolinea sp. Jin1 Genome sequencing and assembly.</title>
        <authorList>
            <person name="Kim I."/>
        </authorList>
    </citation>
    <scope>NUCLEOTIDE SEQUENCE [LARGE SCALE GENOMIC DNA]</scope>
    <source>
        <strain evidence="8 9">Jin1</strain>
    </source>
</reference>
<keyword evidence="6" id="KW-0732">Signal</keyword>
<dbReference type="Gene3D" id="3.30.565.10">
    <property type="entry name" value="Histidine kinase-like ATPase, C-terminal domain"/>
    <property type="match status" value="1"/>
</dbReference>
<evidence type="ECO:0000256" key="3">
    <source>
        <dbReference type="ARBA" id="ARBA00022553"/>
    </source>
</evidence>
<accession>A0ABS1L1U3</accession>
<sequence>MPRPYCHTLIVVAIMLGAIFSPAVQAQHPFVPFRHYSSFHGLSHDKVLSIIEDRQGFMWFGTVEGLNRFDGYTFTSFYHKNGDTTSLCDNASTAMLEDRQGDLWIGTTGGLSRYNRASNDFTSYVPNPSREGSISNGRINQILEDEDGNFWLAFSNGYVDYFNRTSGNFQHYRIDENAFDITSLEFDRTGNLWIGTRIGVVVMNKARQITKRFSHNAADAGGLPHNNVNDLFLDRNGAMWVGSDGGLSRYDRDQKTFIHHRHQADDANSLALDVIRCVGQDRVGRIWVGTENGGLDIFDPVADRFYHYVNDELDMRSISDNSIYVIFRDRQNNIWVGTNSRGICLYDANRKPFVIYQKNLSHQPNLPNNKISAIVEQPGVGLWVGSDGGGVGFFDEASETFTSFRHDPKDPNSIPSDFVVDLEWDEKAQCLWIATWGAGLGRFDPVTKKCRRFTPREGDPTTLASDKLWCLYLDNEGTLYVGTLGSGFNIFNRSTNTFSTYNTTDGLREENVVAICRDVNGLLWLGSWGNGVSCFDPVTRQFVARPDALTLKNAESISADSSGRIWMMGSPGFEVYDPASGSVKHYGDKEHVPETTINNFLLDRSGNLWLATNKGMVRYNLATQKATVYTEDDGLPTSQFYGRPIYASSGRMYLASVQGLIAFYPDSIKENSIIPPVLITDLKIFNKSVFADSSESPLQDVISETKEISLSSRYDFISLNFVAFNYSGPEGNHYAYKLEGFDDDWIAADVQRSATYTSLEPGNYVFRVKASNNDGIWNETGTSLIIHILPRWYETLTFNIALGLAIAAAAYGFYRYRVRTIANQARKLSTIVKERTHELQEMNKDITKKNQLLQDRQQEIEMQNEELKQSGDEILAQRDIVFAQKEKLEEAYATIAEQNDDIRARNENLEQEVQLRTKELLDYNQQLEQFAFISAHNLRAPVARILGLGNVLNLGDVSDEERSMIYEKMVITAGELDRVVRDLNTILEIRKNNESPVTEVLFDEELVLVKRYIEKEIEDTHSVIRGDFSDAPRIYSVKPYVESVLQNLLSNAIKYRHPARRPVISLKTEMVNGYVCLTVTDNGLGVDLGQFRNKIFSLYQRFHSHVEGKGLGLYLVKSQILALGGKIEVDSKVDEGTTFKIYFKNRWHPTNTPHI</sequence>
<dbReference type="PROSITE" id="PS50109">
    <property type="entry name" value="HIS_KIN"/>
    <property type="match status" value="1"/>
</dbReference>
<evidence type="ECO:0000256" key="6">
    <source>
        <dbReference type="SAM" id="SignalP"/>
    </source>
</evidence>
<feature type="coiled-coil region" evidence="4">
    <location>
        <begin position="839"/>
        <end position="926"/>
    </location>
</feature>
<evidence type="ECO:0000256" key="2">
    <source>
        <dbReference type="ARBA" id="ARBA00012438"/>
    </source>
</evidence>
<dbReference type="Pfam" id="PF02518">
    <property type="entry name" value="HATPase_c"/>
    <property type="match status" value="1"/>
</dbReference>
<dbReference type="InterPro" id="IPR013783">
    <property type="entry name" value="Ig-like_fold"/>
</dbReference>
<feature type="domain" description="Histidine kinase" evidence="7">
    <location>
        <begin position="933"/>
        <end position="1147"/>
    </location>
</feature>
<keyword evidence="9" id="KW-1185">Reference proteome</keyword>
<dbReference type="Gene3D" id="2.130.10.10">
    <property type="entry name" value="YVTN repeat-like/Quinoprotein amine dehydrogenase"/>
    <property type="match status" value="2"/>
</dbReference>
<dbReference type="PANTHER" id="PTHR43547:SF2">
    <property type="entry name" value="HYBRID SIGNAL TRANSDUCTION HISTIDINE KINASE C"/>
    <property type="match status" value="1"/>
</dbReference>
<dbReference type="Pfam" id="PF07494">
    <property type="entry name" value="Reg_prop"/>
    <property type="match status" value="5"/>
</dbReference>
<protein>
    <recommendedName>
        <fullName evidence="2">histidine kinase</fullName>
        <ecNumber evidence="2">2.7.13.3</ecNumber>
    </recommendedName>
</protein>
<dbReference type="SUPFAM" id="SSF63829">
    <property type="entry name" value="Calcium-dependent phosphotriesterase"/>
    <property type="match status" value="3"/>
</dbReference>
<dbReference type="Proteomes" id="UP000613030">
    <property type="component" value="Unassembled WGS sequence"/>
</dbReference>
<proteinExistence type="predicted"/>
<dbReference type="PRINTS" id="PR00344">
    <property type="entry name" value="BCTRLSENSOR"/>
</dbReference>
<keyword evidence="5" id="KW-1133">Transmembrane helix</keyword>
<dbReference type="CDD" id="cd00082">
    <property type="entry name" value="HisKA"/>
    <property type="match status" value="1"/>
</dbReference>
<name>A0ABS1L1U3_9BACT</name>
<dbReference type="InterPro" id="IPR036097">
    <property type="entry name" value="HisK_dim/P_sf"/>
</dbReference>
<evidence type="ECO:0000313" key="8">
    <source>
        <dbReference type="EMBL" id="MBL0745683.1"/>
    </source>
</evidence>
<evidence type="ECO:0000256" key="5">
    <source>
        <dbReference type="SAM" id="Phobius"/>
    </source>
</evidence>
<evidence type="ECO:0000259" key="7">
    <source>
        <dbReference type="PROSITE" id="PS50109"/>
    </source>
</evidence>
<dbReference type="InterPro" id="IPR015943">
    <property type="entry name" value="WD40/YVTN_repeat-like_dom_sf"/>
</dbReference>
<keyword evidence="5" id="KW-0812">Transmembrane</keyword>
<dbReference type="SUPFAM" id="SSF47384">
    <property type="entry name" value="Homodimeric domain of signal transducing histidine kinase"/>
    <property type="match status" value="1"/>
</dbReference>
<dbReference type="InterPro" id="IPR003594">
    <property type="entry name" value="HATPase_dom"/>
</dbReference>
<gene>
    <name evidence="8" type="ORF">JI741_30905</name>
</gene>
<comment type="caution">
    <text evidence="8">The sequence shown here is derived from an EMBL/GenBank/DDBJ whole genome shotgun (WGS) entry which is preliminary data.</text>
</comment>